<gene>
    <name evidence="1" type="ORF">ABZ921_00155</name>
</gene>
<keyword evidence="2" id="KW-1185">Reference proteome</keyword>
<reference evidence="1 2" key="1">
    <citation type="submission" date="2024-06" db="EMBL/GenBank/DDBJ databases">
        <title>The Natural Products Discovery Center: Release of the First 8490 Sequenced Strains for Exploring Actinobacteria Biosynthetic Diversity.</title>
        <authorList>
            <person name="Kalkreuter E."/>
            <person name="Kautsar S.A."/>
            <person name="Yang D."/>
            <person name="Bader C.D."/>
            <person name="Teijaro C.N."/>
            <person name="Fluegel L."/>
            <person name="Davis C.M."/>
            <person name="Simpson J.R."/>
            <person name="Lauterbach L."/>
            <person name="Steele A.D."/>
            <person name="Gui C."/>
            <person name="Meng S."/>
            <person name="Li G."/>
            <person name="Viehrig K."/>
            <person name="Ye F."/>
            <person name="Su P."/>
            <person name="Kiefer A.F."/>
            <person name="Nichols A."/>
            <person name="Cepeda A.J."/>
            <person name="Yan W."/>
            <person name="Fan B."/>
            <person name="Jiang Y."/>
            <person name="Adhikari A."/>
            <person name="Zheng C.-J."/>
            <person name="Schuster L."/>
            <person name="Cowan T.M."/>
            <person name="Smanski M.J."/>
            <person name="Chevrette M.G."/>
            <person name="De Carvalho L.P.S."/>
            <person name="Shen B."/>
        </authorList>
    </citation>
    <scope>NUCLEOTIDE SEQUENCE [LARGE SCALE GENOMIC DNA]</scope>
    <source>
        <strain evidence="1 2">NPDC046838</strain>
    </source>
</reference>
<accession>A0ABV3BDD3</accession>
<evidence type="ECO:0000313" key="2">
    <source>
        <dbReference type="Proteomes" id="UP001551176"/>
    </source>
</evidence>
<name>A0ABV3BDD3_9ACTN</name>
<evidence type="ECO:0008006" key="3">
    <source>
        <dbReference type="Google" id="ProtNLM"/>
    </source>
</evidence>
<organism evidence="1 2">
    <name type="scientific">Streptomyces atriruber</name>
    <dbReference type="NCBI Taxonomy" id="545121"/>
    <lineage>
        <taxon>Bacteria</taxon>
        <taxon>Bacillati</taxon>
        <taxon>Actinomycetota</taxon>
        <taxon>Actinomycetes</taxon>
        <taxon>Kitasatosporales</taxon>
        <taxon>Streptomycetaceae</taxon>
        <taxon>Streptomyces</taxon>
    </lineage>
</organism>
<dbReference type="RefSeq" id="WP_359342772.1">
    <property type="nucleotide sequence ID" value="NZ_JBEYXV010000001.1"/>
</dbReference>
<dbReference type="EMBL" id="JBEYXV010000001">
    <property type="protein sequence ID" value="MEU6819006.1"/>
    <property type="molecule type" value="Genomic_DNA"/>
</dbReference>
<evidence type="ECO:0000313" key="1">
    <source>
        <dbReference type="EMBL" id="MEU6819006.1"/>
    </source>
</evidence>
<protein>
    <recommendedName>
        <fullName evidence="3">GRAM domain-containing protein</fullName>
    </recommendedName>
</protein>
<proteinExistence type="predicted"/>
<comment type="caution">
    <text evidence="1">The sequence shown here is derived from an EMBL/GenBank/DDBJ whole genome shotgun (WGS) entry which is preliminary data.</text>
</comment>
<dbReference type="Proteomes" id="UP001551176">
    <property type="component" value="Unassembled WGS sequence"/>
</dbReference>
<sequence length="151" mass="16636">MPEVISIQQRSAESQLAPGEQLLAYGIVVPVKSAEGIKIKHGKVGGMLGDHLMHRYGAQSGDAQSIAAAMPPTTGALLMRVTDQRVGLVRHMDGTPVWEIPRTWASHVERRPRLQLMARFRLHYADGSWLAFLTARRRTIEAFATALNNNG</sequence>